<dbReference type="Proteomes" id="UP001161064">
    <property type="component" value="Unassembled WGS sequence"/>
</dbReference>
<accession>A0ABQ4PXG2</accession>
<feature type="transmembrane region" description="Helical" evidence="1">
    <location>
        <begin position="268"/>
        <end position="287"/>
    </location>
</feature>
<feature type="transmembrane region" description="Helical" evidence="1">
    <location>
        <begin position="431"/>
        <end position="450"/>
    </location>
</feature>
<proteinExistence type="predicted"/>
<feature type="transmembrane region" description="Helical" evidence="1">
    <location>
        <begin position="146"/>
        <end position="164"/>
    </location>
</feature>
<keyword evidence="1" id="KW-0472">Membrane</keyword>
<feature type="transmembrane region" description="Helical" evidence="1">
    <location>
        <begin position="21"/>
        <end position="39"/>
    </location>
</feature>
<keyword evidence="1" id="KW-0812">Transmembrane</keyword>
<evidence type="ECO:0000313" key="3">
    <source>
        <dbReference type="Proteomes" id="UP001161064"/>
    </source>
</evidence>
<evidence type="ECO:0008006" key="4">
    <source>
        <dbReference type="Google" id="ProtNLM"/>
    </source>
</evidence>
<protein>
    <recommendedName>
        <fullName evidence="4">Glycosyltransferase RgtA/B/C/D-like domain-containing protein</fullName>
    </recommendedName>
</protein>
<sequence length="594" mass="63550">MSANSPANPKYPTLNPMRVELLLRLILVGGFALAAFHFLPPYWAKVSVWNLVDNDDAMRILQVRDWLAGQAWFDVSQHRLTAHPVSNIHWSRIADLPLAATMVVAQAFVGPTLGEKIAVFLTPVWLGVVYLIIATRAAMALGGQKALIPAILLISCGSAAIFYFQPGRVDHHGLQLIFVATALWSLFAGSHRMAALCGIAIALGIAVGLEALPLQLVLIAWVTVRWGLRGQDVAKETRWFGLGLAITLAIAFVATVPVTAWSAPINDAIGRGHVVLGFVGGSLLALVTLLPRSGLTKRWVLLALIGGIVGGGLYFFPELIVPPYAQIDPLLTRLWLHNVAETAPLIRAKHSISFAFALFPCLASLASIAALIWAKGLERDRWVLAALTLFVATALALFWQSRTAGLAMTASGIMSAALIGKLISHAKLKQALLVALVLNPIIPGFVGAKIGELYEPKSTRVKTGGGAGCYTQRAFMALSNAKPGLVLAPIDMGARLLLTTNHRVLAAPYHRNNVGNLAAYRLFMAKPVAAGRQVRAMGIDYVAICARSAENNILSREAPDGLMAALRSGKPPAWLEPIPQTKGSDVQAFIVKGS</sequence>
<gene>
    <name evidence="2" type="ORF">PsB1_1905</name>
</gene>
<feature type="transmembrane region" description="Helical" evidence="1">
    <location>
        <begin position="117"/>
        <end position="140"/>
    </location>
</feature>
<evidence type="ECO:0000313" key="2">
    <source>
        <dbReference type="EMBL" id="GIU67751.1"/>
    </source>
</evidence>
<reference evidence="2" key="2">
    <citation type="journal article" date="2023" name="ISME Commun">
        <title>Characterization of a bloom-associated alphaproteobacterial lineage, 'Candidatus Phycosocius': insights into freshwater algal-bacterial interactions.</title>
        <authorList>
            <person name="Tanabe Y."/>
            <person name="Yamaguchi H."/>
            <person name="Yoshida M."/>
            <person name="Kai A."/>
            <person name="Okazaki Y."/>
        </authorList>
    </citation>
    <scope>NUCLEOTIDE SEQUENCE</scope>
    <source>
        <strain evidence="2">BOTRYCO-1</strain>
    </source>
</reference>
<feature type="transmembrane region" description="Helical" evidence="1">
    <location>
        <begin position="352"/>
        <end position="374"/>
    </location>
</feature>
<keyword evidence="3" id="KW-1185">Reference proteome</keyword>
<keyword evidence="1" id="KW-1133">Transmembrane helix</keyword>
<feature type="transmembrane region" description="Helical" evidence="1">
    <location>
        <begin position="240"/>
        <end position="262"/>
    </location>
</feature>
<dbReference type="EMBL" id="BPFZ01000013">
    <property type="protein sequence ID" value="GIU67751.1"/>
    <property type="molecule type" value="Genomic_DNA"/>
</dbReference>
<reference evidence="2" key="1">
    <citation type="submission" date="2021-05" db="EMBL/GenBank/DDBJ databases">
        <authorList>
            <person name="Tanabe Y."/>
        </authorList>
    </citation>
    <scope>NUCLEOTIDE SEQUENCE</scope>
    <source>
        <strain evidence="2">BOTRYCO-1</strain>
    </source>
</reference>
<evidence type="ECO:0000256" key="1">
    <source>
        <dbReference type="SAM" id="Phobius"/>
    </source>
</evidence>
<dbReference type="RefSeq" id="WP_284360780.1">
    <property type="nucleotide sequence ID" value="NZ_BPFZ01000013.1"/>
</dbReference>
<feature type="transmembrane region" description="Helical" evidence="1">
    <location>
        <begin position="405"/>
        <end position="424"/>
    </location>
</feature>
<feature type="transmembrane region" description="Helical" evidence="1">
    <location>
        <begin position="381"/>
        <end position="399"/>
    </location>
</feature>
<comment type="caution">
    <text evidence="2">The sequence shown here is derived from an EMBL/GenBank/DDBJ whole genome shotgun (WGS) entry which is preliminary data.</text>
</comment>
<feature type="transmembrane region" description="Helical" evidence="1">
    <location>
        <begin position="299"/>
        <end position="316"/>
    </location>
</feature>
<organism evidence="2 3">
    <name type="scientific">Candidatus Phycosocius spiralis</name>
    <dbReference type="NCBI Taxonomy" id="2815099"/>
    <lineage>
        <taxon>Bacteria</taxon>
        <taxon>Pseudomonadati</taxon>
        <taxon>Pseudomonadota</taxon>
        <taxon>Alphaproteobacteria</taxon>
        <taxon>Caulobacterales</taxon>
        <taxon>Caulobacterales incertae sedis</taxon>
        <taxon>Candidatus Phycosocius</taxon>
    </lineage>
</organism>
<name>A0ABQ4PXG2_9PROT</name>